<dbReference type="GO" id="GO:0016740">
    <property type="term" value="F:transferase activity"/>
    <property type="evidence" value="ECO:0007669"/>
    <property type="project" value="UniProtKB-KW"/>
</dbReference>
<name>A0A9X2QG67_9BACT</name>
<dbReference type="InterPro" id="IPR051338">
    <property type="entry name" value="NodU/CmcH_Carbamoyltrnsfr"/>
</dbReference>
<dbReference type="Pfam" id="PF16861">
    <property type="entry name" value="Carbam_trans_C"/>
    <property type="match status" value="1"/>
</dbReference>
<evidence type="ECO:0000313" key="5">
    <source>
        <dbReference type="Proteomes" id="UP001155057"/>
    </source>
</evidence>
<dbReference type="PANTHER" id="PTHR34847:SF1">
    <property type="entry name" value="NODULATION PROTEIN U"/>
    <property type="match status" value="1"/>
</dbReference>
<feature type="domain" description="Carbamoyltransferase" evidence="2">
    <location>
        <begin position="113"/>
        <end position="322"/>
    </location>
</feature>
<evidence type="ECO:0000259" key="3">
    <source>
        <dbReference type="Pfam" id="PF16861"/>
    </source>
</evidence>
<proteinExistence type="inferred from homology"/>
<dbReference type="EMBL" id="JANUAE010000019">
    <property type="protein sequence ID" value="MCS3711888.1"/>
    <property type="molecule type" value="Genomic_DNA"/>
</dbReference>
<organism evidence="4 5">
    <name type="scientific">Salinibacter ruber</name>
    <dbReference type="NCBI Taxonomy" id="146919"/>
    <lineage>
        <taxon>Bacteria</taxon>
        <taxon>Pseudomonadati</taxon>
        <taxon>Rhodothermota</taxon>
        <taxon>Rhodothermia</taxon>
        <taxon>Rhodothermales</taxon>
        <taxon>Salinibacteraceae</taxon>
        <taxon>Salinibacter</taxon>
    </lineage>
</organism>
<dbReference type="InterPro" id="IPR043129">
    <property type="entry name" value="ATPase_NBD"/>
</dbReference>
<feature type="domain" description="Carbamoyltransferase C-terminal" evidence="3">
    <location>
        <begin position="373"/>
        <end position="542"/>
    </location>
</feature>
<dbReference type="Pfam" id="PF02543">
    <property type="entry name" value="Carbam_trans_N"/>
    <property type="match status" value="2"/>
</dbReference>
<protein>
    <submittedName>
        <fullName evidence="4">Carbamoyltransferase</fullName>
        <ecNumber evidence="4">2.1.3.-</ecNumber>
    </submittedName>
</protein>
<dbReference type="PANTHER" id="PTHR34847">
    <property type="entry name" value="NODULATION PROTEIN U"/>
    <property type="match status" value="1"/>
</dbReference>
<comment type="similarity">
    <text evidence="1">Belongs to the NodU/CmcH family.</text>
</comment>
<evidence type="ECO:0000313" key="4">
    <source>
        <dbReference type="EMBL" id="MCS3711888.1"/>
    </source>
</evidence>
<dbReference type="Proteomes" id="UP001155057">
    <property type="component" value="Unassembled WGS sequence"/>
</dbReference>
<keyword evidence="4" id="KW-0808">Transferase</keyword>
<dbReference type="InterPro" id="IPR031730">
    <property type="entry name" value="Carbam_trans_C"/>
</dbReference>
<gene>
    <name evidence="4" type="ORF">GGP61_003523</name>
</gene>
<dbReference type="RefSeq" id="WP_259124599.1">
    <property type="nucleotide sequence ID" value="NZ_JANUAE010000019.1"/>
</dbReference>
<evidence type="ECO:0000256" key="1">
    <source>
        <dbReference type="ARBA" id="ARBA00006129"/>
    </source>
</evidence>
<dbReference type="Gene3D" id="3.30.420.40">
    <property type="match status" value="2"/>
</dbReference>
<sequence length="544" mass="60019">MHDSSACITRDGELLHAVAEERISRDKHDSGFPTHAIQACLDQTGISPDEVDHVCLSWPSPAQEYKADLQGMMRGRMPFEPVEGFLSLFRLTDSTGGKQFYEQQIGPVSSFRYTGHHRSHAISAYAYSGFDEATIVVFDGRGAWESTSIWKGENGQLRRVEVIPWPNSLGLLYAEFTAYLGFRRYNDEWKVMGLAPYGEPGVDLSPFFELTDEGYEVAGRQLLENKGDAIPAEYGVRAREHGEPLDDWHRNVAHALQEACTDGMKQVVETAVRKTGCSNVCMAGGVALNSKANGVIATTNFVDDIFIQPAAADDGAALGAALAPYLDLDGGLPISTMRDPYLGDGFSDKDIEETLSSYQLSYQSVEDPAVEAAERLADGQIVGWFQGRMEFGPRALGNRSILGDPSSESTKDRINKAVKFRESWRPFAPSILEEYAGEYLANIEHSPFMILTDQATEKGSQKMPAAIHVDGSTRPQTVEKDVNPRYWRLIDQFRQRTGVPVVLNTSFNLRGEPIVRTPTDAVRTFFSSGMDTLVIGGYVVEKTG</sequence>
<dbReference type="SUPFAM" id="SSF53067">
    <property type="entry name" value="Actin-like ATPase domain"/>
    <property type="match status" value="1"/>
</dbReference>
<evidence type="ECO:0000259" key="2">
    <source>
        <dbReference type="Pfam" id="PF02543"/>
    </source>
</evidence>
<dbReference type="InterPro" id="IPR038152">
    <property type="entry name" value="Carbam_trans_C_sf"/>
</dbReference>
<feature type="domain" description="Carbamoyltransferase" evidence="2">
    <location>
        <begin position="1"/>
        <end position="56"/>
    </location>
</feature>
<dbReference type="Gene3D" id="3.90.870.20">
    <property type="entry name" value="Carbamoyltransferase, C-terminal domain"/>
    <property type="match status" value="1"/>
</dbReference>
<accession>A0A9X2QG67</accession>
<dbReference type="EC" id="2.1.3.-" evidence="4"/>
<comment type="caution">
    <text evidence="4">The sequence shown here is derived from an EMBL/GenBank/DDBJ whole genome shotgun (WGS) entry which is preliminary data.</text>
</comment>
<reference evidence="4" key="1">
    <citation type="submission" date="2022-08" db="EMBL/GenBank/DDBJ databases">
        <title>Genomic Encyclopedia of Type Strains, Phase V (KMG-V): Genome sequencing to study the core and pangenomes of soil and plant-associated prokaryotes.</title>
        <authorList>
            <person name="Whitman W."/>
        </authorList>
    </citation>
    <scope>NUCLEOTIDE SEQUENCE</scope>
    <source>
        <strain evidence="4">SP3049</strain>
    </source>
</reference>
<dbReference type="AlphaFoldDB" id="A0A9X2QG67"/>
<dbReference type="CDD" id="cd24098">
    <property type="entry name" value="ASKHA_NBD_TobZ_N"/>
    <property type="match status" value="1"/>
</dbReference>
<dbReference type="InterPro" id="IPR003696">
    <property type="entry name" value="Carbtransf_dom"/>
</dbReference>